<sequence length="49" mass="5655">MNQSHLLSLDSVVLNPNLSFEDEPIAILDRLVQKLRTKEFALVKTPFSW</sequence>
<dbReference type="Proteomes" id="UP001234989">
    <property type="component" value="Chromosome 4"/>
</dbReference>
<dbReference type="AlphaFoldDB" id="A0AAF0QLA7"/>
<evidence type="ECO:0000313" key="2">
    <source>
        <dbReference type="Proteomes" id="UP001234989"/>
    </source>
</evidence>
<proteinExistence type="predicted"/>
<accession>A0AAF0QLA7</accession>
<dbReference type="EMBL" id="CP133615">
    <property type="protein sequence ID" value="WMV24453.1"/>
    <property type="molecule type" value="Genomic_DNA"/>
</dbReference>
<reference evidence="1" key="1">
    <citation type="submission" date="2023-08" db="EMBL/GenBank/DDBJ databases">
        <title>A de novo genome assembly of Solanum verrucosum Schlechtendal, a Mexican diploid species geographically isolated from the other diploid A-genome species in potato relatives.</title>
        <authorList>
            <person name="Hosaka K."/>
        </authorList>
    </citation>
    <scope>NUCLEOTIDE SEQUENCE</scope>
    <source>
        <tissue evidence="1">Young leaves</tissue>
    </source>
</reference>
<keyword evidence="2" id="KW-1185">Reference proteome</keyword>
<protein>
    <submittedName>
        <fullName evidence="1">Uncharacterized protein</fullName>
    </submittedName>
</protein>
<organism evidence="1 2">
    <name type="scientific">Solanum verrucosum</name>
    <dbReference type="NCBI Taxonomy" id="315347"/>
    <lineage>
        <taxon>Eukaryota</taxon>
        <taxon>Viridiplantae</taxon>
        <taxon>Streptophyta</taxon>
        <taxon>Embryophyta</taxon>
        <taxon>Tracheophyta</taxon>
        <taxon>Spermatophyta</taxon>
        <taxon>Magnoliopsida</taxon>
        <taxon>eudicotyledons</taxon>
        <taxon>Gunneridae</taxon>
        <taxon>Pentapetalae</taxon>
        <taxon>asterids</taxon>
        <taxon>lamiids</taxon>
        <taxon>Solanales</taxon>
        <taxon>Solanaceae</taxon>
        <taxon>Solanoideae</taxon>
        <taxon>Solaneae</taxon>
        <taxon>Solanum</taxon>
    </lineage>
</organism>
<name>A0AAF0QLA7_SOLVR</name>
<gene>
    <name evidence="1" type="ORF">MTR67_017838</name>
</gene>
<evidence type="ECO:0000313" key="1">
    <source>
        <dbReference type="EMBL" id="WMV24453.1"/>
    </source>
</evidence>